<protein>
    <submittedName>
        <fullName evidence="3">G_PROTEIN_RECEP_F1_2 domain-containing protein</fullName>
    </submittedName>
</protein>
<keyword evidence="1" id="KW-0812">Transmembrane</keyword>
<feature type="transmembrane region" description="Helical" evidence="1">
    <location>
        <begin position="109"/>
        <end position="127"/>
    </location>
</feature>
<evidence type="ECO:0000313" key="2">
    <source>
        <dbReference type="Proteomes" id="UP000095287"/>
    </source>
</evidence>
<dbReference type="AlphaFoldDB" id="A0A1I7YNN4"/>
<keyword evidence="1" id="KW-1133">Transmembrane helix</keyword>
<sequence>MSNNTVKEPIPMSILIPATLALEITHTVVNLVIIVLSLLKVKRNLCRTYALNHSILSIFFSTFMMIVDLSDVTGIGRDVFFKGPSSLYDKKMWAVFISAFLIRYTANSYRVFATLMVLLTYVSYTYPFVYSKLINDRSIIYIFAAGHGLVWLTIAMWGPSAVSDMFLHSSTKLQGDLFTKIFYGEKVFGFVMFTLMLVLYCLSIYKIIQFSKKQTSSSSQKRRSQLLSVLIYCTPPNIFLLLAMPRNLCIVVGSFGVNMAPVAVICDISRKVHSPMTTIRFFVSSICALVAFNDYRKIVLNLVLKFKFSAGNTSVVSVSSGPLVQSTPNDTSRK</sequence>
<dbReference type="WBParaSite" id="L893_g18249.t1">
    <property type="protein sequence ID" value="L893_g18249.t1"/>
    <property type="gene ID" value="L893_g18249"/>
</dbReference>
<feature type="transmembrane region" description="Helical" evidence="1">
    <location>
        <begin position="187"/>
        <end position="205"/>
    </location>
</feature>
<reference evidence="3" key="1">
    <citation type="submission" date="2016-11" db="UniProtKB">
        <authorList>
            <consortium name="WormBaseParasite"/>
        </authorList>
    </citation>
    <scope>IDENTIFICATION</scope>
</reference>
<evidence type="ECO:0000313" key="3">
    <source>
        <dbReference type="WBParaSite" id="L893_g18249.t1"/>
    </source>
</evidence>
<evidence type="ECO:0000256" key="1">
    <source>
        <dbReference type="SAM" id="Phobius"/>
    </source>
</evidence>
<feature type="transmembrane region" description="Helical" evidence="1">
    <location>
        <begin position="139"/>
        <end position="158"/>
    </location>
</feature>
<keyword evidence="1" id="KW-0472">Membrane</keyword>
<proteinExistence type="predicted"/>
<dbReference type="Proteomes" id="UP000095287">
    <property type="component" value="Unplaced"/>
</dbReference>
<name>A0A1I7YNN4_9BILA</name>
<accession>A0A1I7YNN4</accession>
<organism evidence="2 3">
    <name type="scientific">Steinernema glaseri</name>
    <dbReference type="NCBI Taxonomy" id="37863"/>
    <lineage>
        <taxon>Eukaryota</taxon>
        <taxon>Metazoa</taxon>
        <taxon>Ecdysozoa</taxon>
        <taxon>Nematoda</taxon>
        <taxon>Chromadorea</taxon>
        <taxon>Rhabditida</taxon>
        <taxon>Tylenchina</taxon>
        <taxon>Panagrolaimomorpha</taxon>
        <taxon>Strongyloidoidea</taxon>
        <taxon>Steinernematidae</taxon>
        <taxon>Steinernema</taxon>
    </lineage>
</organism>
<feature type="transmembrane region" description="Helical" evidence="1">
    <location>
        <begin position="50"/>
        <end position="67"/>
    </location>
</feature>
<keyword evidence="2" id="KW-1185">Reference proteome</keyword>
<feature type="transmembrane region" description="Helical" evidence="1">
    <location>
        <begin position="226"/>
        <end position="244"/>
    </location>
</feature>
<feature type="transmembrane region" description="Helical" evidence="1">
    <location>
        <begin position="12"/>
        <end position="38"/>
    </location>
</feature>